<dbReference type="PROSITE" id="PS50878">
    <property type="entry name" value="RT_POL"/>
    <property type="match status" value="1"/>
</dbReference>
<reference evidence="2" key="1">
    <citation type="journal article" date="2007" name="PLoS ONE">
        <title>The first genome sequence of an elite grapevine cultivar (Pinot noir Vitis vinifera L.): coping with a highly heterozygous genome.</title>
        <authorList>
            <person name="Velasco R."/>
            <person name="Zharkikh A."/>
            <person name="Troggio M."/>
            <person name="Cartwright D.A."/>
            <person name="Cestaro A."/>
            <person name="Pruss D."/>
            <person name="Pindo M."/>
            <person name="FitzGerald L.M."/>
            <person name="Vezzulli S."/>
            <person name="Reid J."/>
            <person name="Malacarne G."/>
            <person name="Iliev D."/>
            <person name="Coppola G."/>
            <person name="Wardell B."/>
            <person name="Micheletti D."/>
            <person name="Macalma T."/>
            <person name="Facci M."/>
            <person name="Mitchell J.T."/>
            <person name="Perazzolli M."/>
            <person name="Eldredge G."/>
            <person name="Gatto P."/>
            <person name="Oyzerski R."/>
            <person name="Moretto M."/>
            <person name="Gutin N."/>
            <person name="Stefanini M."/>
            <person name="Chen Y."/>
            <person name="Segala C."/>
            <person name="Davenport C."/>
            <person name="Dematte L."/>
            <person name="Mraz A."/>
            <person name="Battilana J."/>
            <person name="Stormo K."/>
            <person name="Costa F."/>
            <person name="Tao Q."/>
            <person name="Si-Ammour A."/>
            <person name="Harkins T."/>
            <person name="Lackey A."/>
            <person name="Perbost C."/>
            <person name="Taillon B."/>
            <person name="Stella A."/>
            <person name="Solovyev V."/>
            <person name="Fawcett J.A."/>
            <person name="Sterck L."/>
            <person name="Vandepoele K."/>
            <person name="Grando S.M."/>
            <person name="Toppo S."/>
            <person name="Moser C."/>
            <person name="Lanchbury J."/>
            <person name="Bogden R."/>
            <person name="Skolnick M."/>
            <person name="Sgaramella V."/>
            <person name="Bhatnagar S.K."/>
            <person name="Fontana P."/>
            <person name="Gutin A."/>
            <person name="Van de Peer Y."/>
            <person name="Salamini F."/>
            <person name="Viola R."/>
        </authorList>
    </citation>
    <scope>NUCLEOTIDE SEQUENCE</scope>
</reference>
<accession>A5BV94</accession>
<organism evidence="2">
    <name type="scientific">Vitis vinifera</name>
    <name type="common">Grape</name>
    <dbReference type="NCBI Taxonomy" id="29760"/>
    <lineage>
        <taxon>Eukaryota</taxon>
        <taxon>Viridiplantae</taxon>
        <taxon>Streptophyta</taxon>
        <taxon>Embryophyta</taxon>
        <taxon>Tracheophyta</taxon>
        <taxon>Spermatophyta</taxon>
        <taxon>Magnoliopsida</taxon>
        <taxon>eudicotyledons</taxon>
        <taxon>Gunneridae</taxon>
        <taxon>Pentapetalae</taxon>
        <taxon>rosids</taxon>
        <taxon>Vitales</taxon>
        <taxon>Vitaceae</taxon>
        <taxon>Viteae</taxon>
        <taxon>Vitis</taxon>
    </lineage>
</organism>
<dbReference type="PANTHER" id="PTHR46890:SF50">
    <property type="entry name" value="RNA-DIRECTED DNA POLYMERASE, EUKARYOTA, REVERSE TRANSCRIPTASE ZINC-BINDING DOMAIN PROTEIN-RELATED"/>
    <property type="match status" value="1"/>
</dbReference>
<sequence length="383" mass="43881">MELKEAPKGIPKGIIERELTRQLWRQMSQKLWLKEDDKNSQFFHKMANAQRRRNYLTAIKVNGRRLTKEDEVKEEVVNSFQRVLSKIDEWRLSISGLPFPVLDSEEARAPKNPFSEEEILAAPFSLCGDKVSGLDEFSMAFWQFCWDIVKFEVMGLFVEFHHSGLFERSLNPTFIVLIPKKGRAQDLRDFWPISLVGSLYKLLAKVSANRLKRVVGRVVSNSQHAFMEGRQILDAILTANEALDSRLKSSKKGVICKLDIEKAYDHVNWEFLLAIMEKMGLGAKWVRQMRWCISFAHFLILINETPIGFFVSSRGLRQMDPLSPFLFILAIEVFSNILKKALEGGFIQGFLASERGGMGTTMSHLLLANDTLIFSDSSKELKN</sequence>
<dbReference type="CDD" id="cd01650">
    <property type="entry name" value="RT_nLTR_like"/>
    <property type="match status" value="1"/>
</dbReference>
<name>A5BV94_VITVI</name>
<evidence type="ECO:0000259" key="1">
    <source>
        <dbReference type="PROSITE" id="PS50878"/>
    </source>
</evidence>
<evidence type="ECO:0000313" key="2">
    <source>
        <dbReference type="EMBL" id="CAN70593.1"/>
    </source>
</evidence>
<dbReference type="AlphaFoldDB" id="A5BV94"/>
<gene>
    <name evidence="2" type="ORF">VITISV_026737</name>
</gene>
<feature type="domain" description="Reverse transcriptase" evidence="1">
    <location>
        <begin position="159"/>
        <end position="383"/>
    </location>
</feature>
<dbReference type="InterPro" id="IPR052343">
    <property type="entry name" value="Retrotransposon-Effector_Assoc"/>
</dbReference>
<dbReference type="EMBL" id="AM472385">
    <property type="protein sequence ID" value="CAN70593.1"/>
    <property type="molecule type" value="Genomic_DNA"/>
</dbReference>
<protein>
    <recommendedName>
        <fullName evidence="1">Reverse transcriptase domain-containing protein</fullName>
    </recommendedName>
</protein>
<dbReference type="Pfam" id="PF00078">
    <property type="entry name" value="RVT_1"/>
    <property type="match status" value="1"/>
</dbReference>
<dbReference type="InterPro" id="IPR000477">
    <property type="entry name" value="RT_dom"/>
</dbReference>
<dbReference type="PANTHER" id="PTHR46890">
    <property type="entry name" value="NON-LTR RETROLELEMENT REVERSE TRANSCRIPTASE-LIKE PROTEIN-RELATED"/>
    <property type="match status" value="1"/>
</dbReference>
<proteinExistence type="predicted"/>